<accession>A0ABN1MKI0</accession>
<evidence type="ECO:0000256" key="1">
    <source>
        <dbReference type="ARBA" id="ARBA00022676"/>
    </source>
</evidence>
<dbReference type="InterPro" id="IPR051199">
    <property type="entry name" value="LPS_LOS_Heptosyltrfase"/>
</dbReference>
<organism evidence="3 4">
    <name type="scientific">Wandonia haliotis</name>
    <dbReference type="NCBI Taxonomy" id="574963"/>
    <lineage>
        <taxon>Bacteria</taxon>
        <taxon>Pseudomonadati</taxon>
        <taxon>Bacteroidota</taxon>
        <taxon>Flavobacteriia</taxon>
        <taxon>Flavobacteriales</taxon>
        <taxon>Crocinitomicaceae</taxon>
        <taxon>Wandonia</taxon>
    </lineage>
</organism>
<dbReference type="RefSeq" id="WP_343783993.1">
    <property type="nucleotide sequence ID" value="NZ_BAAAFH010000003.1"/>
</dbReference>
<proteinExistence type="predicted"/>
<dbReference type="PANTHER" id="PTHR30160:SF1">
    <property type="entry name" value="LIPOPOLYSACCHARIDE 1,2-N-ACETYLGLUCOSAMINETRANSFERASE-RELATED"/>
    <property type="match status" value="1"/>
</dbReference>
<dbReference type="InterPro" id="IPR002201">
    <property type="entry name" value="Glyco_trans_9"/>
</dbReference>
<dbReference type="PANTHER" id="PTHR30160">
    <property type="entry name" value="TETRAACYLDISACCHARIDE 4'-KINASE-RELATED"/>
    <property type="match status" value="1"/>
</dbReference>
<protein>
    <submittedName>
        <fullName evidence="3">Glycosyltransferase family 9 protein</fullName>
    </submittedName>
</protein>
<gene>
    <name evidence="3" type="ORF">GCM10009118_01100</name>
</gene>
<keyword evidence="4" id="KW-1185">Reference proteome</keyword>
<comment type="caution">
    <text evidence="3">The sequence shown here is derived from an EMBL/GenBank/DDBJ whole genome shotgun (WGS) entry which is preliminary data.</text>
</comment>
<evidence type="ECO:0000256" key="2">
    <source>
        <dbReference type="ARBA" id="ARBA00022679"/>
    </source>
</evidence>
<reference evidence="3 4" key="1">
    <citation type="journal article" date="2019" name="Int. J. Syst. Evol. Microbiol.">
        <title>The Global Catalogue of Microorganisms (GCM) 10K type strain sequencing project: providing services to taxonomists for standard genome sequencing and annotation.</title>
        <authorList>
            <consortium name="The Broad Institute Genomics Platform"/>
            <consortium name="The Broad Institute Genome Sequencing Center for Infectious Disease"/>
            <person name="Wu L."/>
            <person name="Ma J."/>
        </authorList>
    </citation>
    <scope>NUCLEOTIDE SEQUENCE [LARGE SCALE GENOMIC DNA]</scope>
    <source>
        <strain evidence="3 4">JCM 16083</strain>
    </source>
</reference>
<dbReference type="SUPFAM" id="SSF53756">
    <property type="entry name" value="UDP-Glycosyltransferase/glycogen phosphorylase"/>
    <property type="match status" value="1"/>
</dbReference>
<name>A0ABN1MKI0_9FLAO</name>
<sequence length="327" mass="37127">MKKILILRFSSIGDIVLTTPVVRAVKEQTGAEVHYLTKQPFTGIVAPNPYIDRVITFQKDIDEVVEELKNEQYDYIIDLHHNLRTLRLKRKLKRPAKSFPKLNIQKFLYVRLGWKMMPDLHIVDRYFETVRHLGVNNDQKGLDYFIPESEEVDVTSFLPEIFHTGYIAIAMGAQFATKRLPLEKLEELVHKIQLPVVLLGGKEDELTGNQLAAIASSNVFNAAGKCTLGQSASLVKQSVCLVTHDTGLMHIGSAFKKRIFSIWGNTTPELGMYPYLPGEGSELFEQKELSCRPCSKIGYQKCPKGHFKCMNDQNIDEIATKVRKAFD</sequence>
<keyword evidence="1" id="KW-0328">Glycosyltransferase</keyword>
<dbReference type="Gene3D" id="3.40.50.2000">
    <property type="entry name" value="Glycogen Phosphorylase B"/>
    <property type="match status" value="2"/>
</dbReference>
<evidence type="ECO:0000313" key="4">
    <source>
        <dbReference type="Proteomes" id="UP001501126"/>
    </source>
</evidence>
<dbReference type="EMBL" id="BAAAFH010000003">
    <property type="protein sequence ID" value="GAA0873702.1"/>
    <property type="molecule type" value="Genomic_DNA"/>
</dbReference>
<dbReference type="Proteomes" id="UP001501126">
    <property type="component" value="Unassembled WGS sequence"/>
</dbReference>
<dbReference type="CDD" id="cd03789">
    <property type="entry name" value="GT9_LPS_heptosyltransferase"/>
    <property type="match status" value="1"/>
</dbReference>
<keyword evidence="2" id="KW-0808">Transferase</keyword>
<dbReference type="Pfam" id="PF01075">
    <property type="entry name" value="Glyco_transf_9"/>
    <property type="match status" value="1"/>
</dbReference>
<evidence type="ECO:0000313" key="3">
    <source>
        <dbReference type="EMBL" id="GAA0873702.1"/>
    </source>
</evidence>